<feature type="transmembrane region" description="Helical" evidence="3">
    <location>
        <begin position="239"/>
        <end position="264"/>
    </location>
</feature>
<dbReference type="InterPro" id="IPR025645">
    <property type="entry name" value="DUF4349"/>
</dbReference>
<feature type="region of interest" description="Disordered" evidence="2">
    <location>
        <begin position="29"/>
        <end position="51"/>
    </location>
</feature>
<evidence type="ECO:0000313" key="6">
    <source>
        <dbReference type="EMBL" id="HFI92635.1"/>
    </source>
</evidence>
<organism evidence="6">
    <name type="scientific">Ignavibacterium album</name>
    <dbReference type="NCBI Taxonomy" id="591197"/>
    <lineage>
        <taxon>Bacteria</taxon>
        <taxon>Pseudomonadati</taxon>
        <taxon>Ignavibacteriota</taxon>
        <taxon>Ignavibacteria</taxon>
        <taxon>Ignavibacteriales</taxon>
        <taxon>Ignavibacteriaceae</taxon>
        <taxon>Ignavibacterium</taxon>
    </lineage>
</organism>
<feature type="chain" id="PRO_5031539544" evidence="4">
    <location>
        <begin position="29"/>
        <end position="275"/>
    </location>
</feature>
<feature type="signal peptide" evidence="4">
    <location>
        <begin position="1"/>
        <end position="28"/>
    </location>
</feature>
<keyword evidence="1" id="KW-0175">Coiled coil</keyword>
<evidence type="ECO:0000256" key="3">
    <source>
        <dbReference type="SAM" id="Phobius"/>
    </source>
</evidence>
<feature type="compositionally biased region" description="Low complexity" evidence="2">
    <location>
        <begin position="29"/>
        <end position="38"/>
    </location>
</feature>
<keyword evidence="4" id="KW-0732">Signal</keyword>
<reference evidence="6" key="1">
    <citation type="journal article" date="2020" name="mSystems">
        <title>Genome- and Community-Level Interaction Insights into Carbon Utilization and Element Cycling Functions of Hydrothermarchaeota in Hydrothermal Sediment.</title>
        <authorList>
            <person name="Zhou Z."/>
            <person name="Liu Y."/>
            <person name="Xu W."/>
            <person name="Pan J."/>
            <person name="Luo Z.H."/>
            <person name="Li M."/>
        </authorList>
    </citation>
    <scope>NUCLEOTIDE SEQUENCE [LARGE SCALE GENOMIC DNA]</scope>
    <source>
        <strain evidence="6">SpSt-479</strain>
    </source>
</reference>
<comment type="caution">
    <text evidence="6">The sequence shown here is derived from an EMBL/GenBank/DDBJ whole genome shotgun (WGS) entry which is preliminary data.</text>
</comment>
<proteinExistence type="predicted"/>
<evidence type="ECO:0000256" key="2">
    <source>
        <dbReference type="SAM" id="MobiDB-lite"/>
    </source>
</evidence>
<evidence type="ECO:0000256" key="4">
    <source>
        <dbReference type="SAM" id="SignalP"/>
    </source>
</evidence>
<keyword evidence="3" id="KW-1133">Transmembrane helix</keyword>
<feature type="coiled-coil region" evidence="1">
    <location>
        <begin position="157"/>
        <end position="204"/>
    </location>
</feature>
<dbReference type="EMBL" id="DSUJ01000011">
    <property type="protein sequence ID" value="HFI92635.1"/>
    <property type="molecule type" value="Genomic_DNA"/>
</dbReference>
<keyword evidence="3" id="KW-0812">Transmembrane</keyword>
<accession>A0A7V2ZMH8</accession>
<sequence length="275" mass="31540">MSTKIINSKTLIKLISILILLLLASCNSSENQSNTNTNMVSSDKRMESLTPVEDQSVSVERKIIKEGSIRFETSSVIETQKEIRKIVAELDGYIGNENSNNYEGIIEYSLTARVPEDKFNTLIDKVSSLAEKVESKNINSSDVTEEFIDVEARIKTKKELEARYKEILKKANRVDEILNIEREMGNLRAEIESLEGRMNYLKNRISLSTLNITFYEKVSAPFGFFSKVKQALHNGWQALLWFIIILISLWPFLLLILIVLFIILKFRKKKTIPLN</sequence>
<protein>
    <submittedName>
        <fullName evidence="6">DUF4349 domain-containing protein</fullName>
    </submittedName>
</protein>
<dbReference type="Pfam" id="PF14257">
    <property type="entry name" value="DUF4349"/>
    <property type="match status" value="1"/>
</dbReference>
<dbReference type="PROSITE" id="PS51257">
    <property type="entry name" value="PROKAR_LIPOPROTEIN"/>
    <property type="match status" value="1"/>
</dbReference>
<name>A0A7V2ZMH8_9BACT</name>
<keyword evidence="3" id="KW-0472">Membrane</keyword>
<evidence type="ECO:0000259" key="5">
    <source>
        <dbReference type="Pfam" id="PF14257"/>
    </source>
</evidence>
<dbReference type="AlphaFoldDB" id="A0A7V2ZMH8"/>
<feature type="domain" description="DUF4349" evidence="5">
    <location>
        <begin position="61"/>
        <end position="262"/>
    </location>
</feature>
<gene>
    <name evidence="6" type="ORF">ENS31_14040</name>
</gene>
<evidence type="ECO:0000256" key="1">
    <source>
        <dbReference type="SAM" id="Coils"/>
    </source>
</evidence>